<comment type="caution">
    <text evidence="4">The sequence shown here is derived from an EMBL/GenBank/DDBJ whole genome shotgun (WGS) entry which is preliminary data.</text>
</comment>
<dbReference type="Proteomes" id="UP001139264">
    <property type="component" value="Unassembled WGS sequence"/>
</dbReference>
<evidence type="ECO:0000259" key="2">
    <source>
        <dbReference type="Pfam" id="PF19843"/>
    </source>
</evidence>
<evidence type="ECO:0000256" key="1">
    <source>
        <dbReference type="SAM" id="MobiDB-lite"/>
    </source>
</evidence>
<dbReference type="EMBL" id="JAJFZP010000017">
    <property type="protein sequence ID" value="MCC3271003.1"/>
    <property type="molecule type" value="Genomic_DNA"/>
</dbReference>
<evidence type="ECO:0000313" key="4">
    <source>
        <dbReference type="EMBL" id="MCC3271003.1"/>
    </source>
</evidence>
<protein>
    <submittedName>
        <fullName evidence="4">DUF6318 family protein</fullName>
    </submittedName>
</protein>
<dbReference type="InterPro" id="IPR046281">
    <property type="entry name" value="DUF6318"/>
</dbReference>
<gene>
    <name evidence="3" type="ORF">LJ751_09055</name>
    <name evidence="4" type="ORF">LJ751_16880</name>
</gene>
<dbReference type="AlphaFoldDB" id="A0A9X1S7Q0"/>
<feature type="compositionally biased region" description="Low complexity" evidence="1">
    <location>
        <begin position="37"/>
        <end position="70"/>
    </location>
</feature>
<dbReference type="PROSITE" id="PS51257">
    <property type="entry name" value="PROKAR_LIPOPROTEIN"/>
    <property type="match status" value="1"/>
</dbReference>
<accession>A0A9X1S7Q0</accession>
<organism evidence="4 5">
    <name type="scientific">Arthrobacter gengyunqii</name>
    <dbReference type="NCBI Taxonomy" id="2886940"/>
    <lineage>
        <taxon>Bacteria</taxon>
        <taxon>Bacillati</taxon>
        <taxon>Actinomycetota</taxon>
        <taxon>Actinomycetes</taxon>
        <taxon>Micrococcales</taxon>
        <taxon>Micrococcaceae</taxon>
        <taxon>Arthrobacter</taxon>
    </lineage>
</organism>
<dbReference type="Pfam" id="PF19843">
    <property type="entry name" value="DUF6318"/>
    <property type="match status" value="1"/>
</dbReference>
<dbReference type="RefSeq" id="WP_227907942.1">
    <property type="nucleotide sequence ID" value="NZ_CP095461.1"/>
</dbReference>
<evidence type="ECO:0000313" key="3">
    <source>
        <dbReference type="EMBL" id="MCC3269512.1"/>
    </source>
</evidence>
<feature type="domain" description="DUF6318" evidence="2">
    <location>
        <begin position="70"/>
        <end position="219"/>
    </location>
</feature>
<feature type="region of interest" description="Disordered" evidence="1">
    <location>
        <begin position="35"/>
        <end position="70"/>
    </location>
</feature>
<proteinExistence type="predicted"/>
<dbReference type="EMBL" id="JAJFZP010000007">
    <property type="protein sequence ID" value="MCC3269512.1"/>
    <property type="molecule type" value="Genomic_DNA"/>
</dbReference>
<evidence type="ECO:0000313" key="5">
    <source>
        <dbReference type="Proteomes" id="UP001139264"/>
    </source>
</evidence>
<reference evidence="4" key="1">
    <citation type="submission" date="2021-10" db="EMBL/GenBank/DDBJ databases">
        <title>Novel species in genus Arthrobacter.</title>
        <authorList>
            <person name="Liu Y."/>
        </authorList>
    </citation>
    <scope>NUCLEOTIDE SEQUENCE</scope>
    <source>
        <strain evidence="4">Zg-Y809</strain>
    </source>
</reference>
<name>A0A9X1S7Q0_9MICC</name>
<sequence>MFRTRACSAVPVSVRVGAAGLAAVLVLGGCSGSGNPEAEAAQGSSSASPRGSASSEETATPTATPAPTAVYKPATAAGPAENVPLPVMPELAKQESKEGLEAFAEYWYSLINYGYETGDPEPLRAISGPDCSVCKHFYSSLESGYDDQDWMAGSVVTVRDVHSDFILTPSGSYQVLIQIMQDDLEYYGPGIDYGPSDGTPSPIVQLIEASYKNNCWSAVLVENI</sequence>